<keyword evidence="5" id="KW-1185">Reference proteome</keyword>
<dbReference type="PRINTS" id="PR01171">
    <property type="entry name" value="BCTLIPOCALIN"/>
</dbReference>
<dbReference type="GO" id="GO:0006950">
    <property type="term" value="P:response to stress"/>
    <property type="evidence" value="ECO:0007669"/>
    <property type="project" value="UniProtKB-ARBA"/>
</dbReference>
<evidence type="ECO:0000256" key="2">
    <source>
        <dbReference type="PIRNR" id="PIRNR036893"/>
    </source>
</evidence>
<evidence type="ECO:0000313" key="5">
    <source>
        <dbReference type="Proteomes" id="UP000435036"/>
    </source>
</evidence>
<evidence type="ECO:0000259" key="3">
    <source>
        <dbReference type="Pfam" id="PF08212"/>
    </source>
</evidence>
<sequence>MDKKKSLIALSVVALGSVAYNLLRPVRSKVAVVEPFDIAQYLGTWYEIARLDFRWEKNLKNVTATYSMREDGMVKVNNQGVKIDTEKHKQSIGKAKFADSPNQGALLVSFFGPFYAGYNIVQLDENYQDALIFGDNLDYMWILSRNKTLSKERKEAYVAYALAHGYDTSKLVWTIQE</sequence>
<dbReference type="PANTHER" id="PTHR10612:SF34">
    <property type="entry name" value="APOLIPOPROTEIN D"/>
    <property type="match status" value="1"/>
</dbReference>
<comment type="caution">
    <text evidence="4">The sequence shown here is derived from an EMBL/GenBank/DDBJ whole genome shotgun (WGS) entry which is preliminary data.</text>
</comment>
<feature type="domain" description="Lipocalin/cytosolic fatty-acid binding" evidence="3">
    <location>
        <begin position="36"/>
        <end position="175"/>
    </location>
</feature>
<accession>A0A6N8KVL9</accession>
<dbReference type="InterPro" id="IPR012674">
    <property type="entry name" value="Calycin"/>
</dbReference>
<dbReference type="OrthoDB" id="594739at2"/>
<evidence type="ECO:0000313" key="4">
    <source>
        <dbReference type="EMBL" id="MVZ61510.1"/>
    </source>
</evidence>
<dbReference type="InterPro" id="IPR002446">
    <property type="entry name" value="Lipocalin_bac"/>
</dbReference>
<name>A0A6N8KVL9_9SPHI</name>
<dbReference type="AlphaFoldDB" id="A0A6N8KVL9"/>
<dbReference type="InterPro" id="IPR022271">
    <property type="entry name" value="Lipocalin_ApoD"/>
</dbReference>
<gene>
    <name evidence="4" type="ORF">GQF63_05705</name>
</gene>
<dbReference type="Gene3D" id="2.40.128.20">
    <property type="match status" value="1"/>
</dbReference>
<dbReference type="InterPro" id="IPR047202">
    <property type="entry name" value="Lipocalin_Blc-like_dom"/>
</dbReference>
<dbReference type="PANTHER" id="PTHR10612">
    <property type="entry name" value="APOLIPOPROTEIN D"/>
    <property type="match status" value="1"/>
</dbReference>
<dbReference type="CDD" id="cd19438">
    <property type="entry name" value="lipocalin_Blc-like"/>
    <property type="match status" value="1"/>
</dbReference>
<protein>
    <submittedName>
        <fullName evidence="4">Lipocalin</fullName>
    </submittedName>
</protein>
<dbReference type="InterPro" id="IPR022272">
    <property type="entry name" value="Lipocalin_CS"/>
</dbReference>
<organism evidence="4 5">
    <name type="scientific">Sphingobacterium humi</name>
    <dbReference type="NCBI Taxonomy" id="1796905"/>
    <lineage>
        <taxon>Bacteria</taxon>
        <taxon>Pseudomonadati</taxon>
        <taxon>Bacteroidota</taxon>
        <taxon>Sphingobacteriia</taxon>
        <taxon>Sphingobacteriales</taxon>
        <taxon>Sphingobacteriaceae</taxon>
        <taxon>Sphingobacterium</taxon>
    </lineage>
</organism>
<dbReference type="SUPFAM" id="SSF50814">
    <property type="entry name" value="Lipocalins"/>
    <property type="match status" value="1"/>
</dbReference>
<dbReference type="PROSITE" id="PS00213">
    <property type="entry name" value="LIPOCALIN"/>
    <property type="match status" value="1"/>
</dbReference>
<dbReference type="PIRSF" id="PIRSF036893">
    <property type="entry name" value="Lipocalin_ApoD"/>
    <property type="match status" value="1"/>
</dbReference>
<dbReference type="RefSeq" id="WP_160368171.1">
    <property type="nucleotide sequence ID" value="NZ_WSQA01000003.1"/>
</dbReference>
<evidence type="ECO:0000256" key="1">
    <source>
        <dbReference type="ARBA" id="ARBA00006889"/>
    </source>
</evidence>
<comment type="similarity">
    <text evidence="1 2">Belongs to the calycin superfamily. Lipocalin family.</text>
</comment>
<dbReference type="Proteomes" id="UP000435036">
    <property type="component" value="Unassembled WGS sequence"/>
</dbReference>
<dbReference type="EMBL" id="WSQA01000003">
    <property type="protein sequence ID" value="MVZ61510.1"/>
    <property type="molecule type" value="Genomic_DNA"/>
</dbReference>
<dbReference type="Pfam" id="PF08212">
    <property type="entry name" value="Lipocalin_2"/>
    <property type="match status" value="1"/>
</dbReference>
<dbReference type="InterPro" id="IPR000566">
    <property type="entry name" value="Lipocln_cytosolic_FA-bd_dom"/>
</dbReference>
<proteinExistence type="inferred from homology"/>
<reference evidence="4 5" key="1">
    <citation type="submission" date="2019-12" db="EMBL/GenBank/DDBJ databases">
        <authorList>
            <person name="Dong K."/>
        </authorList>
    </citation>
    <scope>NUCLEOTIDE SEQUENCE [LARGE SCALE GENOMIC DNA]</scope>
    <source>
        <strain evidence="4 5">JCM 31225</strain>
    </source>
</reference>